<dbReference type="AlphaFoldDB" id="A0AAD3M628"/>
<dbReference type="EMBL" id="BRZM01000005">
    <property type="protein sequence ID" value="GLD48081.1"/>
    <property type="molecule type" value="Genomic_DNA"/>
</dbReference>
<protein>
    <submittedName>
        <fullName evidence="1">Fish-egg lectin-like protein</fullName>
    </submittedName>
</protein>
<organism evidence="1 2">
    <name type="scientific">Lates japonicus</name>
    <name type="common">Japanese lates</name>
    <dbReference type="NCBI Taxonomy" id="270547"/>
    <lineage>
        <taxon>Eukaryota</taxon>
        <taxon>Metazoa</taxon>
        <taxon>Chordata</taxon>
        <taxon>Craniata</taxon>
        <taxon>Vertebrata</taxon>
        <taxon>Euteleostomi</taxon>
        <taxon>Actinopterygii</taxon>
        <taxon>Neopterygii</taxon>
        <taxon>Teleostei</taxon>
        <taxon>Neoteleostei</taxon>
        <taxon>Acanthomorphata</taxon>
        <taxon>Carangaria</taxon>
        <taxon>Carangaria incertae sedis</taxon>
        <taxon>Centropomidae</taxon>
        <taxon>Lates</taxon>
    </lineage>
</organism>
<sequence>MHGTAQLVHSCITSNRLMLDRDKWSQQAKSHPNSCGYSSWRYVSGLSMKMIEVASDGSVFGVSTNGRVYQRTGI</sequence>
<accession>A0AAD3M628</accession>
<gene>
    <name evidence="1" type="ORF">AKAME5_000212100</name>
</gene>
<name>A0AAD3M628_LATJO</name>
<keyword evidence="2" id="KW-1185">Reference proteome</keyword>
<reference evidence="1" key="1">
    <citation type="submission" date="2022-08" db="EMBL/GenBank/DDBJ databases">
        <title>Genome sequencing of akame (Lates japonicus).</title>
        <authorList>
            <person name="Hashiguchi Y."/>
            <person name="Takahashi H."/>
        </authorList>
    </citation>
    <scope>NUCLEOTIDE SEQUENCE</scope>
    <source>
        <strain evidence="1">Kochi</strain>
    </source>
</reference>
<evidence type="ECO:0000313" key="1">
    <source>
        <dbReference type="EMBL" id="GLD48081.1"/>
    </source>
</evidence>
<dbReference type="InterPro" id="IPR006624">
    <property type="entry name" value="Beta-propeller_rpt_TECPR"/>
</dbReference>
<comment type="caution">
    <text evidence="1">The sequence shown here is derived from an EMBL/GenBank/DDBJ whole genome shotgun (WGS) entry which is preliminary data.</text>
</comment>
<dbReference type="SMART" id="SM00706">
    <property type="entry name" value="TECPR"/>
    <property type="match status" value="1"/>
</dbReference>
<evidence type="ECO:0000313" key="2">
    <source>
        <dbReference type="Proteomes" id="UP001279410"/>
    </source>
</evidence>
<dbReference type="Proteomes" id="UP001279410">
    <property type="component" value="Unassembled WGS sequence"/>
</dbReference>
<dbReference type="Pfam" id="PF19193">
    <property type="entry name" value="Tectonin"/>
    <property type="match status" value="1"/>
</dbReference>
<proteinExistence type="predicted"/>